<dbReference type="SMART" id="SM00860">
    <property type="entry name" value="SMI1_KNR4"/>
    <property type="match status" value="1"/>
</dbReference>
<organism evidence="4 5">
    <name type="scientific">Didymodactylos carnosus</name>
    <dbReference type="NCBI Taxonomy" id="1234261"/>
    <lineage>
        <taxon>Eukaryota</taxon>
        <taxon>Metazoa</taxon>
        <taxon>Spiralia</taxon>
        <taxon>Gnathifera</taxon>
        <taxon>Rotifera</taxon>
        <taxon>Eurotatoria</taxon>
        <taxon>Bdelloidea</taxon>
        <taxon>Philodinida</taxon>
        <taxon>Philodinidae</taxon>
        <taxon>Didymodactylos</taxon>
    </lineage>
</organism>
<dbReference type="InterPro" id="IPR039231">
    <property type="entry name" value="TPGS2"/>
</dbReference>
<evidence type="ECO:0000313" key="5">
    <source>
        <dbReference type="Proteomes" id="UP000682733"/>
    </source>
</evidence>
<dbReference type="InterPro" id="IPR037883">
    <property type="entry name" value="Knr4/Smi1-like_sf"/>
</dbReference>
<protein>
    <recommendedName>
        <fullName evidence="2">Knr4/Smi1-like domain-containing protein</fullName>
    </recommendedName>
</protein>
<dbReference type="PANTHER" id="PTHR31854:SF2">
    <property type="entry name" value="TUBULIN POLYGLUTAMYLASE COMPLEX SUBUNIT 2"/>
    <property type="match status" value="1"/>
</dbReference>
<dbReference type="Proteomes" id="UP000682733">
    <property type="component" value="Unassembled WGS sequence"/>
</dbReference>
<reference evidence="4" key="1">
    <citation type="submission" date="2021-02" db="EMBL/GenBank/DDBJ databases">
        <authorList>
            <person name="Nowell W R."/>
        </authorList>
    </citation>
    <scope>NUCLEOTIDE SEQUENCE</scope>
</reference>
<accession>A0A8S2HNZ5</accession>
<dbReference type="InterPro" id="IPR018958">
    <property type="entry name" value="Knr4/Smi1-like_dom"/>
</dbReference>
<comment type="caution">
    <text evidence="4">The sequence shown here is derived from an EMBL/GenBank/DDBJ whole genome shotgun (WGS) entry which is preliminary data.</text>
</comment>
<evidence type="ECO:0000259" key="2">
    <source>
        <dbReference type="SMART" id="SM00860"/>
    </source>
</evidence>
<dbReference type="PANTHER" id="PTHR31854">
    <property type="entry name" value="TUBULIN POLYGLUTAMYLASE COMPLEX SUBUNIT 2"/>
    <property type="match status" value="1"/>
</dbReference>
<dbReference type="Proteomes" id="UP000677228">
    <property type="component" value="Unassembled WGS sequence"/>
</dbReference>
<dbReference type="AlphaFoldDB" id="A0A8S2HNZ5"/>
<dbReference type="EMBL" id="CAJOBA010003025">
    <property type="protein sequence ID" value="CAF3667988.1"/>
    <property type="molecule type" value="Genomic_DNA"/>
</dbReference>
<dbReference type="EMBL" id="CAJNOK010003024">
    <property type="protein sequence ID" value="CAF0884923.1"/>
    <property type="molecule type" value="Genomic_DNA"/>
</dbReference>
<evidence type="ECO:0000313" key="4">
    <source>
        <dbReference type="EMBL" id="CAF3667988.1"/>
    </source>
</evidence>
<feature type="domain" description="Knr4/Smi1-like" evidence="2">
    <location>
        <begin position="51"/>
        <end position="194"/>
    </location>
</feature>
<evidence type="ECO:0000313" key="3">
    <source>
        <dbReference type="EMBL" id="CAF0884923.1"/>
    </source>
</evidence>
<feature type="non-terminal residue" evidence="4">
    <location>
        <position position="1"/>
    </location>
</feature>
<feature type="region of interest" description="Disordered" evidence="1">
    <location>
        <begin position="15"/>
        <end position="34"/>
    </location>
</feature>
<gene>
    <name evidence="3" type="ORF">OVA965_LOCUS8818</name>
    <name evidence="4" type="ORF">TMI583_LOCUS8814</name>
</gene>
<evidence type="ECO:0000256" key="1">
    <source>
        <dbReference type="SAM" id="MobiDB-lite"/>
    </source>
</evidence>
<dbReference type="SUPFAM" id="SSF160631">
    <property type="entry name" value="SMI1/KNR4-like"/>
    <property type="match status" value="1"/>
</dbReference>
<sequence>MKYVHSRPELFKDKLIESRKKYHPPPNPERDELVKKQRPEIDHVMVKDKPPCFIDIIQRWEEKNSCHLPNDLKQFYLMSDGMEIKWLVKAENSAPVFIGKMFINGIIDLNRIGFSKNAKGITLDDLNDFSVNDVTHYPLFNTEENRIFELDPCDGNGRVSLVINADSSKSSIWFLDRSLKFHHLADTFTEYYRLLLLHCGLPFWHYNYTDFGIPPYILHWYYMLVPALFTNSNNNSNENDQTTKSSSLIEFDPEKVFQRKNAV</sequence>
<name>A0A8S2HNZ5_9BILA</name>
<proteinExistence type="predicted"/>